<name>A0A6A4H346_9AGAR</name>
<dbReference type="AlphaFoldDB" id="A0A6A4H346"/>
<keyword evidence="2" id="KW-1185">Reference proteome</keyword>
<proteinExistence type="predicted"/>
<gene>
    <name evidence="1" type="ORF">BT96DRAFT_925204</name>
</gene>
<evidence type="ECO:0000313" key="2">
    <source>
        <dbReference type="Proteomes" id="UP000799118"/>
    </source>
</evidence>
<evidence type="ECO:0000313" key="1">
    <source>
        <dbReference type="EMBL" id="KAE9391597.1"/>
    </source>
</evidence>
<dbReference type="PANTHER" id="PTHR42034:SF1">
    <property type="entry name" value="CONDENSATION DOMAIN-CONTAINING PROTEIN"/>
    <property type="match status" value="1"/>
</dbReference>
<accession>A0A6A4H346</accession>
<organism evidence="1 2">
    <name type="scientific">Gymnopus androsaceus JB14</name>
    <dbReference type="NCBI Taxonomy" id="1447944"/>
    <lineage>
        <taxon>Eukaryota</taxon>
        <taxon>Fungi</taxon>
        <taxon>Dikarya</taxon>
        <taxon>Basidiomycota</taxon>
        <taxon>Agaricomycotina</taxon>
        <taxon>Agaricomycetes</taxon>
        <taxon>Agaricomycetidae</taxon>
        <taxon>Agaricales</taxon>
        <taxon>Marasmiineae</taxon>
        <taxon>Omphalotaceae</taxon>
        <taxon>Gymnopus</taxon>
    </lineage>
</organism>
<dbReference type="PANTHER" id="PTHR42034">
    <property type="entry name" value="CHROMOSOME 7, WHOLE GENOME SHOTGUN SEQUENCE-RELATED"/>
    <property type="match status" value="1"/>
</dbReference>
<dbReference type="EMBL" id="ML769618">
    <property type="protein sequence ID" value="KAE9391597.1"/>
    <property type="molecule type" value="Genomic_DNA"/>
</dbReference>
<sequence>MSLISHISNLSFSTSDGGQTFTRQTFGAEAWAQASAQDNTTDGFGAFHSGVKIILPQDVPVDIFKAYITSAWIRLRHQAPTVAIRSCLASRKEFDYAADFVYNVPVNLGDAEEWARETIKFTEKKMAMSDRESNLYETYWKPSANRYSHELVVGPDVEERKWHILFHACHAAIDARGSLQLCELLLDYLTEYIIQGKPADAPVVALEWGKEVVRLPPAAALAAVKAAGLHESKLMEIPAAPAQPLSQPILYLRPAPPLEPAPNHTVTTADFVLTEAETMSVREACHIHGYNVTQFLVAVKALTEVEWSLTKSLEHENLYEPMLKHYAESTHFPSVLNMVSQRMRLGEYNSHKTSTCGSPGISTDGIPLLLSMDPIRKALKYDPLSLDSDKKIQRHINKEIFWHGVVKNAKESWQSEKIDIESFIAREIQRTATAKDLTAAVDSFMMPALLTSSIGDIDQLKACEAYSPINSKAALGPRILVDGFVFAIRVPTPLKMVGCWQWSNRLTVRVISGAKYTSHTEMNAFIEIFRSWIIQTCCIPSLHF</sequence>
<dbReference type="InterPro" id="IPR023213">
    <property type="entry name" value="CAT-like_dom_sf"/>
</dbReference>
<reference evidence="1" key="1">
    <citation type="journal article" date="2019" name="Environ. Microbiol.">
        <title>Fungal ecological strategies reflected in gene transcription - a case study of two litter decomposers.</title>
        <authorList>
            <person name="Barbi F."/>
            <person name="Kohler A."/>
            <person name="Barry K."/>
            <person name="Baskaran P."/>
            <person name="Daum C."/>
            <person name="Fauchery L."/>
            <person name="Ihrmark K."/>
            <person name="Kuo A."/>
            <person name="LaButti K."/>
            <person name="Lipzen A."/>
            <person name="Morin E."/>
            <person name="Grigoriev I.V."/>
            <person name="Henrissat B."/>
            <person name="Lindahl B."/>
            <person name="Martin F."/>
        </authorList>
    </citation>
    <scope>NUCLEOTIDE SEQUENCE</scope>
    <source>
        <strain evidence="1">JB14</strain>
    </source>
</reference>
<dbReference type="Proteomes" id="UP000799118">
    <property type="component" value="Unassembled WGS sequence"/>
</dbReference>
<evidence type="ECO:0008006" key="3">
    <source>
        <dbReference type="Google" id="ProtNLM"/>
    </source>
</evidence>
<protein>
    <recommendedName>
        <fullName evidence="3">Condensation domain-containing protein</fullName>
    </recommendedName>
</protein>
<dbReference type="Gene3D" id="3.30.559.10">
    <property type="entry name" value="Chloramphenicol acetyltransferase-like domain"/>
    <property type="match status" value="1"/>
</dbReference>
<feature type="non-terminal residue" evidence="1">
    <location>
        <position position="544"/>
    </location>
</feature>
<dbReference type="OrthoDB" id="3252971at2759"/>